<feature type="transmembrane region" description="Helical" evidence="1">
    <location>
        <begin position="258"/>
        <end position="279"/>
    </location>
</feature>
<evidence type="ECO:0000313" key="3">
    <source>
        <dbReference type="Proteomes" id="UP000297245"/>
    </source>
</evidence>
<feature type="transmembrane region" description="Helical" evidence="1">
    <location>
        <begin position="71"/>
        <end position="96"/>
    </location>
</feature>
<feature type="transmembrane region" description="Helical" evidence="1">
    <location>
        <begin position="226"/>
        <end position="246"/>
    </location>
</feature>
<dbReference type="EMBL" id="ML179527">
    <property type="protein sequence ID" value="THU85827.1"/>
    <property type="molecule type" value="Genomic_DNA"/>
</dbReference>
<protein>
    <submittedName>
        <fullName evidence="2">Uncharacterized protein</fullName>
    </submittedName>
</protein>
<feature type="transmembrane region" description="Helical" evidence="1">
    <location>
        <begin position="185"/>
        <end position="205"/>
    </location>
</feature>
<dbReference type="Proteomes" id="UP000297245">
    <property type="component" value="Unassembled WGS sequence"/>
</dbReference>
<keyword evidence="1" id="KW-0812">Transmembrane</keyword>
<keyword evidence="1" id="KW-1133">Transmembrane helix</keyword>
<sequence length="345" mass="38556">MNPVRNSDKYFSLHFRKELIVYKATEFTNFVLYITLHMHKSSHTSILTMPLPQTQTSLPLSDSDLIEVKKWILEVALTSLLLGVQITLSIMVLYMFVPPIGKIISLDTRLEIGLNIMNRLNYVMGDMVVVWRSWVLFPQRMAAKVAFIFDQITIVGASLDTGFLIKRVIGNPSSTITSTIGTIVLVVPLILTNLTAIMLIIFKAWHHFQIIKHNLGSTNGSPKSGLLYLAFWVIMTIGYLVLELVTGVSDHTTIAQEVYLQIMPELVAIYPVLIILAVAHENNKPESLNDMSLSQSIRFASVQASKSEVHHSKSRGKSQLAFPSVGIDNSAEVEENEIDIVPHSD</sequence>
<keyword evidence="1" id="KW-0472">Membrane</keyword>
<proteinExistence type="predicted"/>
<dbReference type="OrthoDB" id="3174319at2759"/>
<organism evidence="2 3">
    <name type="scientific">Dendrothele bispora (strain CBS 962.96)</name>
    <dbReference type="NCBI Taxonomy" id="1314807"/>
    <lineage>
        <taxon>Eukaryota</taxon>
        <taxon>Fungi</taxon>
        <taxon>Dikarya</taxon>
        <taxon>Basidiomycota</taxon>
        <taxon>Agaricomycotina</taxon>
        <taxon>Agaricomycetes</taxon>
        <taxon>Agaricomycetidae</taxon>
        <taxon>Agaricales</taxon>
        <taxon>Agaricales incertae sedis</taxon>
        <taxon>Dendrothele</taxon>
    </lineage>
</organism>
<evidence type="ECO:0000313" key="2">
    <source>
        <dbReference type="EMBL" id="THU85827.1"/>
    </source>
</evidence>
<keyword evidence="3" id="KW-1185">Reference proteome</keyword>
<name>A0A4S8LAK0_DENBC</name>
<accession>A0A4S8LAK0</accession>
<evidence type="ECO:0000256" key="1">
    <source>
        <dbReference type="SAM" id="Phobius"/>
    </source>
</evidence>
<dbReference type="AlphaFoldDB" id="A0A4S8LAK0"/>
<gene>
    <name evidence="2" type="ORF">K435DRAFT_805590</name>
</gene>
<reference evidence="2 3" key="1">
    <citation type="journal article" date="2019" name="Nat. Ecol. Evol.">
        <title>Megaphylogeny resolves global patterns of mushroom evolution.</title>
        <authorList>
            <person name="Varga T."/>
            <person name="Krizsan K."/>
            <person name="Foldi C."/>
            <person name="Dima B."/>
            <person name="Sanchez-Garcia M."/>
            <person name="Sanchez-Ramirez S."/>
            <person name="Szollosi G.J."/>
            <person name="Szarkandi J.G."/>
            <person name="Papp V."/>
            <person name="Albert L."/>
            <person name="Andreopoulos W."/>
            <person name="Angelini C."/>
            <person name="Antonin V."/>
            <person name="Barry K.W."/>
            <person name="Bougher N.L."/>
            <person name="Buchanan P."/>
            <person name="Buyck B."/>
            <person name="Bense V."/>
            <person name="Catcheside P."/>
            <person name="Chovatia M."/>
            <person name="Cooper J."/>
            <person name="Damon W."/>
            <person name="Desjardin D."/>
            <person name="Finy P."/>
            <person name="Geml J."/>
            <person name="Haridas S."/>
            <person name="Hughes K."/>
            <person name="Justo A."/>
            <person name="Karasinski D."/>
            <person name="Kautmanova I."/>
            <person name="Kiss B."/>
            <person name="Kocsube S."/>
            <person name="Kotiranta H."/>
            <person name="LaButti K.M."/>
            <person name="Lechner B.E."/>
            <person name="Liimatainen K."/>
            <person name="Lipzen A."/>
            <person name="Lukacs Z."/>
            <person name="Mihaltcheva S."/>
            <person name="Morgado L.N."/>
            <person name="Niskanen T."/>
            <person name="Noordeloos M.E."/>
            <person name="Ohm R.A."/>
            <person name="Ortiz-Santana B."/>
            <person name="Ovrebo C."/>
            <person name="Racz N."/>
            <person name="Riley R."/>
            <person name="Savchenko A."/>
            <person name="Shiryaev A."/>
            <person name="Soop K."/>
            <person name="Spirin V."/>
            <person name="Szebenyi C."/>
            <person name="Tomsovsky M."/>
            <person name="Tulloss R.E."/>
            <person name="Uehling J."/>
            <person name="Grigoriev I.V."/>
            <person name="Vagvolgyi C."/>
            <person name="Papp T."/>
            <person name="Martin F.M."/>
            <person name="Miettinen O."/>
            <person name="Hibbett D.S."/>
            <person name="Nagy L.G."/>
        </authorList>
    </citation>
    <scope>NUCLEOTIDE SEQUENCE [LARGE SCALE GENOMIC DNA]</scope>
    <source>
        <strain evidence="2 3">CBS 962.96</strain>
    </source>
</reference>